<evidence type="ECO:0000313" key="2">
    <source>
        <dbReference type="EMBL" id="KAK0424850.1"/>
    </source>
</evidence>
<keyword evidence="1" id="KW-1133">Transmembrane helix</keyword>
<comment type="caution">
    <text evidence="2">The sequence shown here is derived from an EMBL/GenBank/DDBJ whole genome shotgun (WGS) entry which is preliminary data.</text>
</comment>
<feature type="transmembrane region" description="Helical" evidence="1">
    <location>
        <begin position="217"/>
        <end position="235"/>
    </location>
</feature>
<feature type="transmembrane region" description="Helical" evidence="1">
    <location>
        <begin position="36"/>
        <end position="53"/>
    </location>
</feature>
<sequence>MDIRGVWLEAILNVIALILSSLALSSYFFRRHQSQPYGMLTTQIVTFVVYGLVNVPYSICQLLGQRGYGIWSVFGSGTVLPPPFDLYGAFVTAVILSNNFVYVSGALLALDRVLLMTFPLRYNRWRMNFKLPALAIAIFLLTDAISVVCIAVLPFFPANPRTDLSATFVVDQIYKVYAVLFILETVLHVWFCVKFWRYSKRQGKCQKKRHLLKANHIALFQIVSQSLLCMIPNTIRFVNMQFFGDRIPWMMEVGRYYGLLFTTNIVLSASFVVYKMWTQRRSSKVGSMVVTTQNSRNSQ</sequence>
<feature type="transmembrane region" description="Helical" evidence="1">
    <location>
        <begin position="131"/>
        <end position="156"/>
    </location>
</feature>
<proteinExistence type="predicted"/>
<protein>
    <submittedName>
        <fullName evidence="2">Uncharacterized protein</fullName>
    </submittedName>
</protein>
<keyword evidence="3" id="KW-1185">Reference proteome</keyword>
<evidence type="ECO:0000313" key="3">
    <source>
        <dbReference type="Proteomes" id="UP001175271"/>
    </source>
</evidence>
<accession>A0AA39M8W4</accession>
<name>A0AA39M8W4_9BILA</name>
<dbReference type="Proteomes" id="UP001175271">
    <property type="component" value="Unassembled WGS sequence"/>
</dbReference>
<organism evidence="2 3">
    <name type="scientific">Steinernema hermaphroditum</name>
    <dbReference type="NCBI Taxonomy" id="289476"/>
    <lineage>
        <taxon>Eukaryota</taxon>
        <taxon>Metazoa</taxon>
        <taxon>Ecdysozoa</taxon>
        <taxon>Nematoda</taxon>
        <taxon>Chromadorea</taxon>
        <taxon>Rhabditida</taxon>
        <taxon>Tylenchina</taxon>
        <taxon>Panagrolaimomorpha</taxon>
        <taxon>Strongyloidoidea</taxon>
        <taxon>Steinernematidae</taxon>
        <taxon>Steinernema</taxon>
    </lineage>
</organism>
<dbReference type="EMBL" id="JAUCMV010000001">
    <property type="protein sequence ID" value="KAK0424850.1"/>
    <property type="molecule type" value="Genomic_DNA"/>
</dbReference>
<feature type="transmembrane region" description="Helical" evidence="1">
    <location>
        <begin position="6"/>
        <end position="29"/>
    </location>
</feature>
<evidence type="ECO:0000256" key="1">
    <source>
        <dbReference type="SAM" id="Phobius"/>
    </source>
</evidence>
<feature type="transmembrane region" description="Helical" evidence="1">
    <location>
        <begin position="176"/>
        <end position="196"/>
    </location>
</feature>
<dbReference type="Gene3D" id="1.20.1070.10">
    <property type="entry name" value="Rhodopsin 7-helix transmembrane proteins"/>
    <property type="match status" value="1"/>
</dbReference>
<feature type="transmembrane region" description="Helical" evidence="1">
    <location>
        <begin position="255"/>
        <end position="274"/>
    </location>
</feature>
<reference evidence="2" key="1">
    <citation type="submission" date="2023-06" db="EMBL/GenBank/DDBJ databases">
        <title>Genomic analysis of the entomopathogenic nematode Steinernema hermaphroditum.</title>
        <authorList>
            <person name="Schwarz E.M."/>
            <person name="Heppert J.K."/>
            <person name="Baniya A."/>
            <person name="Schwartz H.T."/>
            <person name="Tan C.-H."/>
            <person name="Antoshechkin I."/>
            <person name="Sternberg P.W."/>
            <person name="Goodrich-Blair H."/>
            <person name="Dillman A.R."/>
        </authorList>
    </citation>
    <scope>NUCLEOTIDE SEQUENCE</scope>
    <source>
        <strain evidence="2">PS9179</strain>
        <tissue evidence="2">Whole animal</tissue>
    </source>
</reference>
<keyword evidence="1" id="KW-0812">Transmembrane</keyword>
<feature type="transmembrane region" description="Helical" evidence="1">
    <location>
        <begin position="86"/>
        <end position="110"/>
    </location>
</feature>
<gene>
    <name evidence="2" type="ORF">QR680_008888</name>
</gene>
<dbReference type="AlphaFoldDB" id="A0AA39M8W4"/>
<keyword evidence="1" id="KW-0472">Membrane</keyword>